<dbReference type="GO" id="GO:0006212">
    <property type="term" value="P:uracil catabolic process"/>
    <property type="evidence" value="ECO:0007669"/>
    <property type="project" value="TreeGrafter"/>
</dbReference>
<dbReference type="GO" id="GO:0017113">
    <property type="term" value="F:dihydropyrimidine dehydrogenase (NADP+) activity"/>
    <property type="evidence" value="ECO:0007669"/>
    <property type="project" value="UniProtKB-EC"/>
</dbReference>
<evidence type="ECO:0000313" key="12">
    <source>
        <dbReference type="Proteomes" id="UP001291623"/>
    </source>
</evidence>
<dbReference type="InterPro" id="IPR001295">
    <property type="entry name" value="Dihydroorotate_DH_CS"/>
</dbReference>
<dbReference type="SUPFAM" id="SSF51905">
    <property type="entry name" value="FAD/NAD(P)-binding domain"/>
    <property type="match status" value="2"/>
</dbReference>
<comment type="pathway">
    <text evidence="3">Amino-acid biosynthesis; beta-alanine biosynthesis.</text>
</comment>
<dbReference type="InterPro" id="IPR005720">
    <property type="entry name" value="Dihydroorotate_DH_cat"/>
</dbReference>
<dbReference type="PROSITE" id="PS00912">
    <property type="entry name" value="DHODEHASE_2"/>
    <property type="match status" value="1"/>
</dbReference>
<evidence type="ECO:0000256" key="5">
    <source>
        <dbReference type="ARBA" id="ARBA00013004"/>
    </source>
</evidence>
<dbReference type="SUPFAM" id="SSF51395">
    <property type="entry name" value="FMN-linked oxidoreductases"/>
    <property type="match status" value="1"/>
</dbReference>
<dbReference type="GO" id="GO:0006210">
    <property type="term" value="P:thymine catabolic process"/>
    <property type="evidence" value="ECO:0007669"/>
    <property type="project" value="TreeGrafter"/>
</dbReference>
<dbReference type="GO" id="GO:0050661">
    <property type="term" value="F:NADP binding"/>
    <property type="evidence" value="ECO:0007669"/>
    <property type="project" value="TreeGrafter"/>
</dbReference>
<dbReference type="InterPro" id="IPR028261">
    <property type="entry name" value="DPD_II"/>
</dbReference>
<keyword evidence="6" id="KW-0274">FAD</keyword>
<comment type="cofactor">
    <cofactor evidence="2">
        <name>FAD</name>
        <dbReference type="ChEBI" id="CHEBI:57692"/>
    </cofactor>
</comment>
<feature type="domain" description="Dihydroprymidine dehydrogenase" evidence="10">
    <location>
        <begin position="2"/>
        <end position="48"/>
    </location>
</feature>
<comment type="cofactor">
    <cofactor evidence="1">
        <name>FMN</name>
        <dbReference type="ChEBI" id="CHEBI:58210"/>
    </cofactor>
</comment>
<evidence type="ECO:0000256" key="8">
    <source>
        <dbReference type="ARBA" id="ARBA00023002"/>
    </source>
</evidence>
<comment type="caution">
    <text evidence="11">The sequence shown here is derived from an EMBL/GenBank/DDBJ whole genome shotgun (WGS) entry which is preliminary data.</text>
</comment>
<proteinExistence type="predicted"/>
<evidence type="ECO:0000256" key="7">
    <source>
        <dbReference type="ARBA" id="ARBA00022857"/>
    </source>
</evidence>
<dbReference type="EC" id="1.3.1.2" evidence="5"/>
<dbReference type="InterPro" id="IPR036188">
    <property type="entry name" value="FAD/NAD-bd_sf"/>
</dbReference>
<feature type="domain" description="Dihydroorotate dehydrogenase catalytic" evidence="9">
    <location>
        <begin position="175"/>
        <end position="479"/>
    </location>
</feature>
<dbReference type="GO" id="GO:0004152">
    <property type="term" value="F:dihydroorotate dehydrogenase activity"/>
    <property type="evidence" value="ECO:0007669"/>
    <property type="project" value="UniProtKB-ARBA"/>
</dbReference>
<keyword evidence="7" id="KW-0521">NADP</keyword>
<keyword evidence="6" id="KW-0285">Flavoprotein</keyword>
<dbReference type="Pfam" id="PF14691">
    <property type="entry name" value="Fer4_20"/>
    <property type="match status" value="1"/>
</dbReference>
<dbReference type="InterPro" id="IPR009051">
    <property type="entry name" value="Helical_ferredxn"/>
</dbReference>
<dbReference type="Pfam" id="PF01180">
    <property type="entry name" value="DHO_dh"/>
    <property type="match status" value="1"/>
</dbReference>
<keyword evidence="12" id="KW-1185">Reference proteome</keyword>
<organism evidence="11 12">
    <name type="scientific">Anisodus tanguticus</name>
    <dbReference type="NCBI Taxonomy" id="243964"/>
    <lineage>
        <taxon>Eukaryota</taxon>
        <taxon>Viridiplantae</taxon>
        <taxon>Streptophyta</taxon>
        <taxon>Embryophyta</taxon>
        <taxon>Tracheophyta</taxon>
        <taxon>Spermatophyta</taxon>
        <taxon>Magnoliopsida</taxon>
        <taxon>eudicotyledons</taxon>
        <taxon>Gunneridae</taxon>
        <taxon>Pentapetalae</taxon>
        <taxon>asterids</taxon>
        <taxon>lamiids</taxon>
        <taxon>Solanales</taxon>
        <taxon>Solanaceae</taxon>
        <taxon>Solanoideae</taxon>
        <taxon>Hyoscyameae</taxon>
        <taxon>Anisodus</taxon>
    </lineage>
</organism>
<evidence type="ECO:0000256" key="2">
    <source>
        <dbReference type="ARBA" id="ARBA00001974"/>
    </source>
</evidence>
<dbReference type="Gene3D" id="3.20.20.70">
    <property type="entry name" value="Aldolase class I"/>
    <property type="match status" value="1"/>
</dbReference>
<dbReference type="GO" id="GO:0051536">
    <property type="term" value="F:iron-sulfur cluster binding"/>
    <property type="evidence" value="ECO:0007669"/>
    <property type="project" value="InterPro"/>
</dbReference>
<name>A0AAE1QNV3_9SOLA</name>
<dbReference type="InterPro" id="IPR013785">
    <property type="entry name" value="Aldolase_TIM"/>
</dbReference>
<dbReference type="PANTHER" id="PTHR43073">
    <property type="entry name" value="DIHYDROPYRIMIDINE DEHYDROGENASE [NADP(+)]"/>
    <property type="match status" value="1"/>
</dbReference>
<protein>
    <recommendedName>
        <fullName evidence="5">dihydropyrimidine dehydrogenase (NADP(+))</fullName>
        <ecNumber evidence="5">1.3.1.2</ecNumber>
    </recommendedName>
</protein>
<evidence type="ECO:0000256" key="6">
    <source>
        <dbReference type="ARBA" id="ARBA00022827"/>
    </source>
</evidence>
<sequence length="554" mass="60084">MIFSDNPLGLTCGMVCPTSDLCVGGCNLYATEEGPINIGGLQQFATDVGNVIVLGAGDTAFDCATSALRCGAKKVFVVFRRGFTNVRAVPEEMDLAKEESSNDELISALKPLKLNKNGNIDVDLRTGKTDFEWIFAGGDIAGIAETTVEAVNDGKTAAWTIHRYIQVKVDLVDISTEFCGIKFENPFGLASAPPTTSGPMMRRAFEAGWGFVVTKTFTLEKDIVTNISPRIIRGETFGPNYGPGLGSYLNIEVVSEKTTNYWVETIKELKRDFPTKIIIASIMCSYNEEDWTELSQQIEAAGADMLELNLSCPHGVAERGFGLACGQDPKLVEQISRWLRKAVKIPFFIKLTSNTTDILELAKAAQAGGADGVTATNTLSGLMGLRPHSGNPWPAIGKESKTTYGGMSGQLLKPVALRATSLIARKLPGYNIMGTGGIDSAHVAMQFIQAGAGLLQVCSAVQNQDFTLIEDYKTGLQAALYLSAHQPTLHWQGQSPPTGKHQKGKPVYELEESLPNFGKYLEKREDLDPKQQVVAKIDEMNALVVHYVILFVQL</sequence>
<dbReference type="Gene3D" id="1.10.1060.10">
    <property type="entry name" value="Alpha-helical ferredoxin"/>
    <property type="match status" value="1"/>
</dbReference>
<evidence type="ECO:0000256" key="1">
    <source>
        <dbReference type="ARBA" id="ARBA00001917"/>
    </source>
</evidence>
<dbReference type="Gene3D" id="3.50.50.60">
    <property type="entry name" value="FAD/NAD(P)-binding domain"/>
    <property type="match status" value="2"/>
</dbReference>
<dbReference type="GO" id="GO:0006207">
    <property type="term" value="P:'de novo' pyrimidine nucleobase biosynthetic process"/>
    <property type="evidence" value="ECO:0007669"/>
    <property type="project" value="InterPro"/>
</dbReference>
<dbReference type="FunFam" id="3.20.20.70:FF:000027">
    <property type="entry name" value="Dihydropyrimidine dehydrogenase [NADP(+)]"/>
    <property type="match status" value="1"/>
</dbReference>
<dbReference type="GO" id="GO:0005829">
    <property type="term" value="C:cytosol"/>
    <property type="evidence" value="ECO:0007669"/>
    <property type="project" value="TreeGrafter"/>
</dbReference>
<dbReference type="AlphaFoldDB" id="A0AAE1QNV3"/>
<dbReference type="Proteomes" id="UP001291623">
    <property type="component" value="Unassembled WGS sequence"/>
</dbReference>
<evidence type="ECO:0000256" key="3">
    <source>
        <dbReference type="ARBA" id="ARBA00004668"/>
    </source>
</evidence>
<dbReference type="EMBL" id="JAVYJV010000110">
    <property type="protein sequence ID" value="KAK4336631.1"/>
    <property type="molecule type" value="Genomic_DNA"/>
</dbReference>
<dbReference type="PANTHER" id="PTHR43073:SF2">
    <property type="entry name" value="DIHYDROPYRIMIDINE DEHYDROGENASE [NADP(+)]"/>
    <property type="match status" value="1"/>
</dbReference>
<evidence type="ECO:0000259" key="9">
    <source>
        <dbReference type="Pfam" id="PF01180"/>
    </source>
</evidence>
<accession>A0AAE1QNV3</accession>
<evidence type="ECO:0000259" key="10">
    <source>
        <dbReference type="Pfam" id="PF14691"/>
    </source>
</evidence>
<gene>
    <name evidence="11" type="ORF">RND71_043743</name>
</gene>
<dbReference type="GO" id="GO:0002058">
    <property type="term" value="F:uracil binding"/>
    <property type="evidence" value="ECO:0007669"/>
    <property type="project" value="TreeGrafter"/>
</dbReference>
<dbReference type="CDD" id="cd02940">
    <property type="entry name" value="DHPD_FMN"/>
    <property type="match status" value="1"/>
</dbReference>
<reference evidence="11" key="1">
    <citation type="submission" date="2023-12" db="EMBL/GenBank/DDBJ databases">
        <title>Genome assembly of Anisodus tanguticus.</title>
        <authorList>
            <person name="Wang Y.-J."/>
        </authorList>
    </citation>
    <scope>NUCLEOTIDE SEQUENCE</scope>
    <source>
        <strain evidence="11">KB-2021</strain>
        <tissue evidence="11">Leaf</tissue>
    </source>
</reference>
<evidence type="ECO:0000256" key="4">
    <source>
        <dbReference type="ARBA" id="ARBA00004725"/>
    </source>
</evidence>
<comment type="pathway">
    <text evidence="4">Pyrimidine metabolism; UMP biosynthesis via de novo pathway.</text>
</comment>
<evidence type="ECO:0000313" key="11">
    <source>
        <dbReference type="EMBL" id="KAK4336631.1"/>
    </source>
</evidence>
<keyword evidence="8" id="KW-0560">Oxidoreductase</keyword>